<accession>A0A316YRI9</accession>
<gene>
    <name evidence="6" type="ORF">FA10DRAFT_284368</name>
</gene>
<dbReference type="SUPFAM" id="SSF54928">
    <property type="entry name" value="RNA-binding domain, RBD"/>
    <property type="match status" value="2"/>
</dbReference>
<dbReference type="Proteomes" id="UP000245768">
    <property type="component" value="Unassembled WGS sequence"/>
</dbReference>
<evidence type="ECO:0000259" key="5">
    <source>
        <dbReference type="PROSITE" id="PS50102"/>
    </source>
</evidence>
<feature type="compositionally biased region" description="Polar residues" evidence="4">
    <location>
        <begin position="795"/>
        <end position="809"/>
    </location>
</feature>
<feature type="compositionally biased region" description="Polar residues" evidence="4">
    <location>
        <begin position="15"/>
        <end position="24"/>
    </location>
</feature>
<name>A0A316YRI9_9BASI</name>
<dbReference type="PANTHER" id="PTHR48025">
    <property type="entry name" value="OS02G0815200 PROTEIN"/>
    <property type="match status" value="1"/>
</dbReference>
<dbReference type="InterPro" id="IPR002343">
    <property type="entry name" value="Hud_Sxl_RNA"/>
</dbReference>
<evidence type="ECO:0000313" key="6">
    <source>
        <dbReference type="EMBL" id="PWN91434.1"/>
    </source>
</evidence>
<dbReference type="AlphaFoldDB" id="A0A316YRI9"/>
<feature type="compositionally biased region" description="Low complexity" evidence="4">
    <location>
        <begin position="1056"/>
        <end position="1078"/>
    </location>
</feature>
<feature type="compositionally biased region" description="Low complexity" evidence="4">
    <location>
        <begin position="778"/>
        <end position="792"/>
    </location>
</feature>
<dbReference type="EMBL" id="KZ819635">
    <property type="protein sequence ID" value="PWN91434.1"/>
    <property type="molecule type" value="Genomic_DNA"/>
</dbReference>
<organism evidence="6 7">
    <name type="scientific">Acaromyces ingoldii</name>
    <dbReference type="NCBI Taxonomy" id="215250"/>
    <lineage>
        <taxon>Eukaryota</taxon>
        <taxon>Fungi</taxon>
        <taxon>Dikarya</taxon>
        <taxon>Basidiomycota</taxon>
        <taxon>Ustilaginomycotina</taxon>
        <taxon>Exobasidiomycetes</taxon>
        <taxon>Exobasidiales</taxon>
        <taxon>Cryptobasidiaceae</taxon>
        <taxon>Acaromyces</taxon>
    </lineage>
</organism>
<feature type="domain" description="RRM" evidence="5">
    <location>
        <begin position="438"/>
        <end position="511"/>
    </location>
</feature>
<dbReference type="InterPro" id="IPR035979">
    <property type="entry name" value="RBD_domain_sf"/>
</dbReference>
<keyword evidence="7" id="KW-1185">Reference proteome</keyword>
<evidence type="ECO:0000313" key="7">
    <source>
        <dbReference type="Proteomes" id="UP000245768"/>
    </source>
</evidence>
<feature type="compositionally biased region" description="Polar residues" evidence="4">
    <location>
        <begin position="287"/>
        <end position="317"/>
    </location>
</feature>
<dbReference type="PANTHER" id="PTHR48025:SF1">
    <property type="entry name" value="RRM DOMAIN-CONTAINING PROTEIN"/>
    <property type="match status" value="1"/>
</dbReference>
<dbReference type="RefSeq" id="XP_025378632.1">
    <property type="nucleotide sequence ID" value="XM_025523912.1"/>
</dbReference>
<feature type="compositionally biased region" description="Polar residues" evidence="4">
    <location>
        <begin position="1089"/>
        <end position="1101"/>
    </location>
</feature>
<protein>
    <recommendedName>
        <fullName evidence="5">RRM domain-containing protein</fullName>
    </recommendedName>
</protein>
<feature type="region of interest" description="Disordered" evidence="4">
    <location>
        <begin position="995"/>
        <end position="1101"/>
    </location>
</feature>
<evidence type="ECO:0000256" key="2">
    <source>
        <dbReference type="ARBA" id="ARBA00022884"/>
    </source>
</evidence>
<dbReference type="GeneID" id="37045828"/>
<dbReference type="InterPro" id="IPR050502">
    <property type="entry name" value="Euk_RNA-bind_prot"/>
</dbReference>
<evidence type="ECO:0000256" key="1">
    <source>
        <dbReference type="ARBA" id="ARBA00022737"/>
    </source>
</evidence>
<reference evidence="6 7" key="1">
    <citation type="journal article" date="2018" name="Mol. Biol. Evol.">
        <title>Broad Genomic Sampling Reveals a Smut Pathogenic Ancestry of the Fungal Clade Ustilaginomycotina.</title>
        <authorList>
            <person name="Kijpornyongpan T."/>
            <person name="Mondo S.J."/>
            <person name="Barry K."/>
            <person name="Sandor L."/>
            <person name="Lee J."/>
            <person name="Lipzen A."/>
            <person name="Pangilinan J."/>
            <person name="LaButti K."/>
            <person name="Hainaut M."/>
            <person name="Henrissat B."/>
            <person name="Grigoriev I.V."/>
            <person name="Spatafora J.W."/>
            <person name="Aime M.C."/>
        </authorList>
    </citation>
    <scope>NUCLEOTIDE SEQUENCE [LARGE SCALE GENOMIC DNA]</scope>
    <source>
        <strain evidence="6 7">MCA 4198</strain>
    </source>
</reference>
<feature type="region of interest" description="Disordered" evidence="4">
    <location>
        <begin position="266"/>
        <end position="361"/>
    </location>
</feature>
<dbReference type="SMART" id="SM00360">
    <property type="entry name" value="RRM"/>
    <property type="match status" value="2"/>
</dbReference>
<evidence type="ECO:0000256" key="3">
    <source>
        <dbReference type="PROSITE-ProRule" id="PRU00176"/>
    </source>
</evidence>
<dbReference type="GO" id="GO:0003729">
    <property type="term" value="F:mRNA binding"/>
    <property type="evidence" value="ECO:0007669"/>
    <property type="project" value="TreeGrafter"/>
</dbReference>
<feature type="compositionally biased region" description="Low complexity" evidence="4">
    <location>
        <begin position="149"/>
        <end position="160"/>
    </location>
</feature>
<dbReference type="GO" id="GO:1990904">
    <property type="term" value="C:ribonucleoprotein complex"/>
    <property type="evidence" value="ECO:0007669"/>
    <property type="project" value="InterPro"/>
</dbReference>
<feature type="compositionally biased region" description="Basic and acidic residues" evidence="4">
    <location>
        <begin position="336"/>
        <end position="346"/>
    </location>
</feature>
<feature type="compositionally biased region" description="Low complexity" evidence="4">
    <location>
        <begin position="25"/>
        <end position="43"/>
    </location>
</feature>
<feature type="compositionally biased region" description="Polar residues" evidence="4">
    <location>
        <begin position="1022"/>
        <end position="1034"/>
    </location>
</feature>
<dbReference type="PROSITE" id="PS50102">
    <property type="entry name" value="RRM"/>
    <property type="match status" value="2"/>
</dbReference>
<dbReference type="InParanoid" id="A0A316YRI9"/>
<keyword evidence="2 3" id="KW-0694">RNA-binding</keyword>
<sequence length="1147" mass="119929">MPTRRRPSKAGPELTSRQESNTASVTQHRTAAHHTASAAVAAPPSHPPPPRSRQSSPLATTAAGRLHPSDEVPSQRNAADSSKSSRAKRRRKVIGASAQETPPFADEKQHDAGSGSHAAPSRPPATLVKNDPITFATGKTRSASLHGKSNNSTNTTTTMTHLDFNTDDPRDAEGSDTSLTATTPTSTSTSAPEVRPSGTVAAAAASTAAAAAAAGTVATAAADSVEIPRAPAAMRRSKSTIISSSRPVKKATGTFNTAASTIATNTKAAAVQTAPPAGPKRREAAQRQRSPSIQRSKTTSTSASSVYSDGTRLSRSVSFEEAKTRTGKTTTTTEQKSAEQEKEGELRASPSATTFTNNHDGRTGAVDSLVHTEDDTASALGAKGLLPILAQQHLASANIIAQLRALGSAYPPAPLGFSYNPYDHVAPYMHDPSSNLATNIYVNGLPSHTSDDDLLRLGSCFGPVKSHKAIINMDTGLCKGYGFIMYDRPEDAELALTQLPQHGLTTSWAKESFSTKLRRMADNSSTNVYLSNLPLDFNATQLEQLFAPHHVVSLRILLDNEGKSRGVGFVRLRDRDTAQECIDRLHGKILPGRSSSIQVRFADSEGQKRLKQTAKNAGPDVGYGTTIDSIFGASSLQQQQQQQQQQQASSSQQQQQQQLLIQLQSAGYSPSAWTGFATPQSTFYSPQFGTPALAGSAQGLPSLASPSLRSFSGSPHFQTFYDPLNPPVSNQLNYQGTPQLYYNSPLSSLASSPLSSFVPAGLSPEVPRFSDRRGSTGPGSAASRSPAAGPAAVLQATSTSNKRNSTTPTFLPPELQQQHAKQLLEQQLLHGQPIDQGQFEAFMRATPFESGYVMGNNNSIAGNGGGGGGRGGGCAEAGAGGSGAASGSSAAMDYVQQMSMVMAGLDANSAADWQASTAQQLQQLELIRQLYGNGGIGQDGSAVGLATEQARQPQPRSGQAGPALGLQVDASIQATSSLAVQPNQPSLLRFRVGQSSIDDNLRTRSPVPKTNSSTPGAGGSQMQGSPRASPNCVTGESPDKSAEQYVNGDQDDDQQQQDNSQSQAGDSSFVSATATVTTDGGGEDDSREMTTATTSSGEASVSFALSPSTSLKAIPLPLKQGANLIGQHGEHANIKQVNSIPASIEDV</sequence>
<dbReference type="InterPro" id="IPR012677">
    <property type="entry name" value="Nucleotide-bd_a/b_plait_sf"/>
</dbReference>
<proteinExistence type="predicted"/>
<feature type="domain" description="RRM" evidence="5">
    <location>
        <begin position="526"/>
        <end position="604"/>
    </location>
</feature>
<evidence type="ECO:0000256" key="4">
    <source>
        <dbReference type="SAM" id="MobiDB-lite"/>
    </source>
</evidence>
<dbReference type="Gene3D" id="3.30.70.330">
    <property type="match status" value="2"/>
</dbReference>
<dbReference type="InterPro" id="IPR000504">
    <property type="entry name" value="RRM_dom"/>
</dbReference>
<dbReference type="PRINTS" id="PR00961">
    <property type="entry name" value="HUDSXLRNA"/>
</dbReference>
<dbReference type="OrthoDB" id="271725at2759"/>
<feature type="region of interest" description="Disordered" evidence="4">
    <location>
        <begin position="765"/>
        <end position="811"/>
    </location>
</feature>
<dbReference type="Pfam" id="PF00076">
    <property type="entry name" value="RRM_1"/>
    <property type="match status" value="2"/>
</dbReference>
<feature type="region of interest" description="Disordered" evidence="4">
    <location>
        <begin position="1"/>
        <end position="198"/>
    </location>
</feature>
<feature type="compositionally biased region" description="Low complexity" evidence="4">
    <location>
        <begin position="175"/>
        <end position="190"/>
    </location>
</feature>
<keyword evidence="1" id="KW-0677">Repeat</keyword>